<evidence type="ECO:0000313" key="2">
    <source>
        <dbReference type="Proteomes" id="UP000799770"/>
    </source>
</evidence>
<gene>
    <name evidence="1" type="ORF">BDV96DRAFT_676684</name>
</gene>
<protein>
    <submittedName>
        <fullName evidence="1">Uncharacterized protein</fullName>
    </submittedName>
</protein>
<keyword evidence="2" id="KW-1185">Reference proteome</keyword>
<dbReference type="EMBL" id="ML977315">
    <property type="protein sequence ID" value="KAF2119784.1"/>
    <property type="molecule type" value="Genomic_DNA"/>
</dbReference>
<proteinExistence type="predicted"/>
<sequence>MSNLIVFKMPVGHTWRAQKVSVSPEATSSLAPVDAKGASFYDLPPEVRNRFYKLCSGISAPVIDVRFQIGSAIYYFLGLTMASRLIRAEFRLNFLENHKFVVFIDDLETFMPLSIRPPPPPRCSTSPEVQIRFISNGSNSVVVVDMNKAWDSRIWDHLNGFSNVLLGGFSIIQIHIDLKATVHWYEEDDVFETVIAESGLKDLLGTAVHMISARDGNRYIGFSFAYGENYA</sequence>
<dbReference type="Proteomes" id="UP000799770">
    <property type="component" value="Unassembled WGS sequence"/>
</dbReference>
<name>A0A6A5ZL99_9PLEO</name>
<accession>A0A6A5ZL99</accession>
<organism evidence="1 2">
    <name type="scientific">Lophiotrema nucula</name>
    <dbReference type="NCBI Taxonomy" id="690887"/>
    <lineage>
        <taxon>Eukaryota</taxon>
        <taxon>Fungi</taxon>
        <taxon>Dikarya</taxon>
        <taxon>Ascomycota</taxon>
        <taxon>Pezizomycotina</taxon>
        <taxon>Dothideomycetes</taxon>
        <taxon>Pleosporomycetidae</taxon>
        <taxon>Pleosporales</taxon>
        <taxon>Lophiotremataceae</taxon>
        <taxon>Lophiotrema</taxon>
    </lineage>
</organism>
<evidence type="ECO:0000313" key="1">
    <source>
        <dbReference type="EMBL" id="KAF2119784.1"/>
    </source>
</evidence>
<reference evidence="1" key="1">
    <citation type="journal article" date="2020" name="Stud. Mycol.">
        <title>101 Dothideomycetes genomes: a test case for predicting lifestyles and emergence of pathogens.</title>
        <authorList>
            <person name="Haridas S."/>
            <person name="Albert R."/>
            <person name="Binder M."/>
            <person name="Bloem J."/>
            <person name="Labutti K."/>
            <person name="Salamov A."/>
            <person name="Andreopoulos B."/>
            <person name="Baker S."/>
            <person name="Barry K."/>
            <person name="Bills G."/>
            <person name="Bluhm B."/>
            <person name="Cannon C."/>
            <person name="Castanera R."/>
            <person name="Culley D."/>
            <person name="Daum C."/>
            <person name="Ezra D."/>
            <person name="Gonzalez J."/>
            <person name="Henrissat B."/>
            <person name="Kuo A."/>
            <person name="Liang C."/>
            <person name="Lipzen A."/>
            <person name="Lutzoni F."/>
            <person name="Magnuson J."/>
            <person name="Mondo S."/>
            <person name="Nolan M."/>
            <person name="Ohm R."/>
            <person name="Pangilinan J."/>
            <person name="Park H.-J."/>
            <person name="Ramirez L."/>
            <person name="Alfaro M."/>
            <person name="Sun H."/>
            <person name="Tritt A."/>
            <person name="Yoshinaga Y."/>
            <person name="Zwiers L.-H."/>
            <person name="Turgeon B."/>
            <person name="Goodwin S."/>
            <person name="Spatafora J."/>
            <person name="Crous P."/>
            <person name="Grigoriev I."/>
        </authorList>
    </citation>
    <scope>NUCLEOTIDE SEQUENCE</scope>
    <source>
        <strain evidence="1">CBS 627.86</strain>
    </source>
</reference>
<dbReference type="AlphaFoldDB" id="A0A6A5ZL99"/>